<dbReference type="KEGG" id="buz:AYM40_29540"/>
<evidence type="ECO:0000313" key="2">
    <source>
        <dbReference type="Proteomes" id="UP000076852"/>
    </source>
</evidence>
<gene>
    <name evidence="1" type="ORF">AYM40_29540</name>
</gene>
<accession>A0A160FTN1</accession>
<organism evidence="1 2">
    <name type="scientific">Paraburkholderia phytofirmans OLGA172</name>
    <dbReference type="NCBI Taxonomy" id="1417228"/>
    <lineage>
        <taxon>Bacteria</taxon>
        <taxon>Pseudomonadati</taxon>
        <taxon>Pseudomonadota</taxon>
        <taxon>Betaproteobacteria</taxon>
        <taxon>Burkholderiales</taxon>
        <taxon>Burkholderiaceae</taxon>
        <taxon>Paraburkholderia</taxon>
    </lineage>
</organism>
<keyword evidence="2" id="KW-1185">Reference proteome</keyword>
<dbReference type="Proteomes" id="UP000076852">
    <property type="component" value="Chromosome 2"/>
</dbReference>
<reference evidence="1 2" key="1">
    <citation type="journal article" date="2016" name="Gene">
        <title>PacBio SMRT assembly of a complex multi-replicon genome reveals chlorocatechol degradative operon in a region of genome plasticity.</title>
        <authorList>
            <person name="Ricker N."/>
            <person name="Shen S.Y."/>
            <person name="Goordial J."/>
            <person name="Jin S."/>
            <person name="Fulthorpe R.R."/>
        </authorList>
    </citation>
    <scope>NUCLEOTIDE SEQUENCE [LARGE SCALE GENOMIC DNA]</scope>
    <source>
        <strain evidence="1 2">OLGA172</strain>
    </source>
</reference>
<protein>
    <submittedName>
        <fullName evidence="1">Uncharacterized protein</fullName>
    </submittedName>
</protein>
<name>A0A160FTN1_9BURK</name>
<dbReference type="EMBL" id="CP014579">
    <property type="protein sequence ID" value="ANB76381.1"/>
    <property type="molecule type" value="Genomic_DNA"/>
</dbReference>
<evidence type="ECO:0000313" key="1">
    <source>
        <dbReference type="EMBL" id="ANB76381.1"/>
    </source>
</evidence>
<sequence length="161" mass="17565">MSLHDVALKAQTRFAKKFGSKAQVPLSGSDVNMTKIGCQLRQQELYVSPAAIPRDEPVNGSGVPQIVKAGLITGIIVPQNAGTIPHAPEGVLSNADGDRTTIPAGKYWRIWLARIRPAAICDELAKSLGQVRSHWDQPRLIKLALANAQHRLLEIQISHRQ</sequence>
<dbReference type="AlphaFoldDB" id="A0A160FTN1"/>
<proteinExistence type="predicted"/>